<dbReference type="AlphaFoldDB" id="A0A0F9NG72"/>
<protein>
    <submittedName>
        <fullName evidence="1">Uncharacterized protein</fullName>
    </submittedName>
</protein>
<reference evidence="1" key="1">
    <citation type="journal article" date="2015" name="Nature">
        <title>Complex archaea that bridge the gap between prokaryotes and eukaryotes.</title>
        <authorList>
            <person name="Spang A."/>
            <person name="Saw J.H."/>
            <person name="Jorgensen S.L."/>
            <person name="Zaremba-Niedzwiedzka K."/>
            <person name="Martijn J."/>
            <person name="Lind A.E."/>
            <person name="van Eijk R."/>
            <person name="Schleper C."/>
            <person name="Guy L."/>
            <person name="Ettema T.J."/>
        </authorList>
    </citation>
    <scope>NUCLEOTIDE SEQUENCE</scope>
</reference>
<comment type="caution">
    <text evidence="1">The sequence shown here is derived from an EMBL/GenBank/DDBJ whole genome shotgun (WGS) entry which is preliminary data.</text>
</comment>
<sequence>MNDIYDEQQEMTSAKYLAKKLLDSYGERMIQNKNIDPDERRRMGILVTNWPGTDIAGQLILDAINLLNEYEIDPKNIRW</sequence>
<name>A0A0F9NG72_9ZZZZ</name>
<gene>
    <name evidence="1" type="ORF">LCGC14_1340420</name>
</gene>
<dbReference type="EMBL" id="LAZR01008194">
    <property type="protein sequence ID" value="KKM80377.1"/>
    <property type="molecule type" value="Genomic_DNA"/>
</dbReference>
<evidence type="ECO:0000313" key="1">
    <source>
        <dbReference type="EMBL" id="KKM80377.1"/>
    </source>
</evidence>
<proteinExistence type="predicted"/>
<accession>A0A0F9NG72</accession>
<organism evidence="1">
    <name type="scientific">marine sediment metagenome</name>
    <dbReference type="NCBI Taxonomy" id="412755"/>
    <lineage>
        <taxon>unclassified sequences</taxon>
        <taxon>metagenomes</taxon>
        <taxon>ecological metagenomes</taxon>
    </lineage>
</organism>